<evidence type="ECO:0000313" key="4">
    <source>
        <dbReference type="Proteomes" id="UP000291022"/>
    </source>
</evidence>
<dbReference type="InterPro" id="IPR001374">
    <property type="entry name" value="R3H_dom"/>
</dbReference>
<evidence type="ECO:0000256" key="1">
    <source>
        <dbReference type="SAM" id="MobiDB-lite"/>
    </source>
</evidence>
<protein>
    <recommendedName>
        <fullName evidence="2">R3H domain-containing protein</fullName>
    </recommendedName>
</protein>
<dbReference type="Gene3D" id="3.30.1370.50">
    <property type="entry name" value="R3H-like domain"/>
    <property type="match status" value="1"/>
</dbReference>
<feature type="domain" description="R3H" evidence="2">
    <location>
        <begin position="27"/>
        <end position="91"/>
    </location>
</feature>
<dbReference type="InterPro" id="IPR036867">
    <property type="entry name" value="R3H_dom_sf"/>
</dbReference>
<dbReference type="STRING" id="9643.ENSUAMP00000033674"/>
<dbReference type="GO" id="GO:0003676">
    <property type="term" value="F:nucleic acid binding"/>
    <property type="evidence" value="ECO:0007669"/>
    <property type="project" value="UniProtKB-UniRule"/>
</dbReference>
<dbReference type="SUPFAM" id="SSF82708">
    <property type="entry name" value="R3H domain"/>
    <property type="match status" value="1"/>
</dbReference>
<reference evidence="3" key="3">
    <citation type="submission" date="2025-09" db="UniProtKB">
        <authorList>
            <consortium name="Ensembl"/>
        </authorList>
    </citation>
    <scope>IDENTIFICATION</scope>
</reference>
<dbReference type="SMART" id="SM00393">
    <property type="entry name" value="R3H"/>
    <property type="match status" value="1"/>
</dbReference>
<dbReference type="Proteomes" id="UP000291022">
    <property type="component" value="Unassembled WGS sequence"/>
</dbReference>
<keyword evidence="4" id="KW-1185">Reference proteome</keyword>
<dbReference type="OMA" id="WASKTQP"/>
<dbReference type="Pfam" id="PF01424">
    <property type="entry name" value="R3H"/>
    <property type="match status" value="1"/>
</dbReference>
<dbReference type="AlphaFoldDB" id="A0A452SM63"/>
<proteinExistence type="predicted"/>
<sequence length="149" mass="16918">MLWASKTQPPLLTQMFGVVGRTFVSIFCFQDFISQSSFPSIQGKNSKKSHCFPPMNRDHRRIIHDLAQVYGLESVSYDSEPKRNVVVTAVRGKSICPPTTLTGVLEREMQSRPPPPIPHHRHQTDKNPTSSNLQKIAKEPVIDYFDVQD</sequence>
<accession>A0A452SM63</accession>
<reference evidence="4" key="1">
    <citation type="submission" date="2016-06" db="EMBL/GenBank/DDBJ databases">
        <title>De novo assembly and RNA-Seq shows season-dependent expression and editing in black bear kidneys.</title>
        <authorList>
            <person name="Korstanje R."/>
            <person name="Srivastava A."/>
            <person name="Sarsani V.K."/>
            <person name="Sheehan S.M."/>
            <person name="Seger R.L."/>
            <person name="Barter M.E."/>
            <person name="Lindqvist C."/>
            <person name="Brody L.C."/>
            <person name="Mullikin J.C."/>
        </authorList>
    </citation>
    <scope>NUCLEOTIDE SEQUENCE [LARGE SCALE GENOMIC DNA]</scope>
</reference>
<name>A0A452SM63_URSAM</name>
<feature type="region of interest" description="Disordered" evidence="1">
    <location>
        <begin position="101"/>
        <end position="134"/>
    </location>
</feature>
<reference evidence="3" key="2">
    <citation type="submission" date="2025-08" db="UniProtKB">
        <authorList>
            <consortium name="Ensembl"/>
        </authorList>
    </citation>
    <scope>IDENTIFICATION</scope>
</reference>
<evidence type="ECO:0000259" key="2">
    <source>
        <dbReference type="PROSITE" id="PS51061"/>
    </source>
</evidence>
<organism evidence="3 4">
    <name type="scientific">Ursus americanus</name>
    <name type="common">American black bear</name>
    <name type="synonym">Euarctos americanus</name>
    <dbReference type="NCBI Taxonomy" id="9643"/>
    <lineage>
        <taxon>Eukaryota</taxon>
        <taxon>Metazoa</taxon>
        <taxon>Chordata</taxon>
        <taxon>Craniata</taxon>
        <taxon>Vertebrata</taxon>
        <taxon>Euteleostomi</taxon>
        <taxon>Mammalia</taxon>
        <taxon>Eutheria</taxon>
        <taxon>Laurasiatheria</taxon>
        <taxon>Carnivora</taxon>
        <taxon>Caniformia</taxon>
        <taxon>Ursidae</taxon>
        <taxon>Ursus</taxon>
    </lineage>
</organism>
<dbReference type="GeneTree" id="ENSGT00940000156325"/>
<dbReference type="PROSITE" id="PS51061">
    <property type="entry name" value="R3H"/>
    <property type="match status" value="1"/>
</dbReference>
<evidence type="ECO:0000313" key="3">
    <source>
        <dbReference type="Ensembl" id="ENSUAMP00000033674.1"/>
    </source>
</evidence>
<dbReference type="Ensembl" id="ENSUAMT00000037507.1">
    <property type="protein sequence ID" value="ENSUAMP00000033674.1"/>
    <property type="gene ID" value="ENSUAMG00000025647.1"/>
</dbReference>